<dbReference type="InterPro" id="IPR011047">
    <property type="entry name" value="Quinoprotein_ADH-like_sf"/>
</dbReference>
<dbReference type="GO" id="GO:0042981">
    <property type="term" value="P:regulation of apoptotic process"/>
    <property type="evidence" value="ECO:0007669"/>
    <property type="project" value="InterPro"/>
</dbReference>
<dbReference type="Pfam" id="PF21296">
    <property type="entry name" value="WHD_APAF1"/>
    <property type="match status" value="1"/>
</dbReference>
<evidence type="ECO:0000259" key="5">
    <source>
        <dbReference type="PROSITE" id="PS50209"/>
    </source>
</evidence>
<feature type="repeat" description="WD" evidence="4">
    <location>
        <begin position="903"/>
        <end position="934"/>
    </location>
</feature>
<proteinExistence type="predicted"/>
<dbReference type="Pfam" id="PF17908">
    <property type="entry name" value="APAF1_C"/>
    <property type="match status" value="1"/>
</dbReference>
<feature type="repeat" description="WD" evidence="4">
    <location>
        <begin position="560"/>
        <end position="595"/>
    </location>
</feature>
<dbReference type="Gene3D" id="2.130.10.10">
    <property type="entry name" value="YVTN repeat-like/Quinoprotein amine dehydrogenase"/>
    <property type="match status" value="3"/>
</dbReference>
<evidence type="ECO:0000256" key="4">
    <source>
        <dbReference type="PROSITE-ProRule" id="PRU00221"/>
    </source>
</evidence>
<dbReference type="HOGENOM" id="CLU_261391_0_0_1"/>
<dbReference type="eggNOG" id="KOG4658">
    <property type="taxonomic scope" value="Eukaryota"/>
</dbReference>
<keyword evidence="1 4" id="KW-0853">WD repeat</keyword>
<feature type="repeat" description="WD" evidence="4">
    <location>
        <begin position="861"/>
        <end position="902"/>
    </location>
</feature>
<dbReference type="RefSeq" id="XP_002114742.1">
    <property type="nucleotide sequence ID" value="XM_002114706.1"/>
</dbReference>
<dbReference type="Pfam" id="PF00619">
    <property type="entry name" value="CARD"/>
    <property type="match status" value="1"/>
</dbReference>
<evidence type="ECO:0000256" key="3">
    <source>
        <dbReference type="ARBA" id="ARBA00022737"/>
    </source>
</evidence>
<dbReference type="SUPFAM" id="SSF50998">
    <property type="entry name" value="Quinoprotein alcohol dehydrogenase-like"/>
    <property type="match status" value="2"/>
</dbReference>
<evidence type="ECO:0000256" key="1">
    <source>
        <dbReference type="ARBA" id="ARBA00022574"/>
    </source>
</evidence>
<dbReference type="InterPro" id="IPR036388">
    <property type="entry name" value="WH-like_DNA-bd_sf"/>
</dbReference>
<dbReference type="Pfam" id="PF00400">
    <property type="entry name" value="WD40"/>
    <property type="match status" value="7"/>
</dbReference>
<feature type="repeat" description="WD" evidence="4">
    <location>
        <begin position="736"/>
        <end position="768"/>
    </location>
</feature>
<dbReference type="eggNOG" id="KOG4155">
    <property type="taxonomic scope" value="Eukaryota"/>
</dbReference>
<dbReference type="InterPro" id="IPR001315">
    <property type="entry name" value="CARD"/>
</dbReference>
<dbReference type="SUPFAM" id="SSF50978">
    <property type="entry name" value="WD40 repeat-like"/>
    <property type="match status" value="1"/>
</dbReference>
<dbReference type="PROSITE" id="PS00678">
    <property type="entry name" value="WD_REPEATS_1"/>
    <property type="match status" value="2"/>
</dbReference>
<gene>
    <name evidence="6" type="ORF">TRIADDRAFT_58541</name>
</gene>
<dbReference type="InParanoid" id="B3S2Z6"/>
<feature type="repeat" description="WD" evidence="4">
    <location>
        <begin position="610"/>
        <end position="651"/>
    </location>
</feature>
<keyword evidence="7" id="KW-1185">Reference proteome</keyword>
<dbReference type="InterPro" id="IPR036322">
    <property type="entry name" value="WD40_repeat_dom_sf"/>
</dbReference>
<dbReference type="KEGG" id="tad:TRIADDRAFT_58541"/>
<dbReference type="InterPro" id="IPR019775">
    <property type="entry name" value="WD40_repeat_CS"/>
</dbReference>
<dbReference type="PANTHER" id="PTHR22845">
    <property type="entry name" value="APOPTOTIC PROTEASE-ACTIVATING FACTOR 1"/>
    <property type="match status" value="1"/>
</dbReference>
<dbReference type="PhylomeDB" id="B3S2Z6"/>
<dbReference type="Gene3D" id="1.10.533.10">
    <property type="entry name" value="Death Domain, Fas"/>
    <property type="match status" value="1"/>
</dbReference>
<dbReference type="InterPro" id="IPR042197">
    <property type="entry name" value="Apaf_helical"/>
</dbReference>
<feature type="repeat" description="WD" evidence="4">
    <location>
        <begin position="944"/>
        <end position="978"/>
    </location>
</feature>
<keyword evidence="2" id="KW-0053">Apoptosis</keyword>
<dbReference type="InterPro" id="IPR002182">
    <property type="entry name" value="NB-ARC"/>
</dbReference>
<dbReference type="GeneID" id="6755786"/>
<dbReference type="Gene3D" id="3.40.50.300">
    <property type="entry name" value="P-loop containing nucleotide triphosphate hydrolases"/>
    <property type="match status" value="2"/>
</dbReference>
<dbReference type="STRING" id="10228.B3S2Z6"/>
<dbReference type="InterPro" id="IPR001680">
    <property type="entry name" value="WD40_rpt"/>
</dbReference>
<dbReference type="OrthoDB" id="1357022at2759"/>
<evidence type="ECO:0000256" key="2">
    <source>
        <dbReference type="ARBA" id="ARBA00022703"/>
    </source>
</evidence>
<dbReference type="GO" id="GO:0005829">
    <property type="term" value="C:cytosol"/>
    <property type="evidence" value="ECO:0007669"/>
    <property type="project" value="UniProtKB-ARBA"/>
</dbReference>
<dbReference type="Gene3D" id="1.10.10.10">
    <property type="entry name" value="Winged helix-like DNA-binding domain superfamily/Winged helix DNA-binding domain"/>
    <property type="match status" value="1"/>
</dbReference>
<name>B3S2Z6_TRIAD</name>
<dbReference type="PROSITE" id="PS50082">
    <property type="entry name" value="WD_REPEATS_2"/>
    <property type="match status" value="6"/>
</dbReference>
<dbReference type="OMA" id="INECATW"/>
<dbReference type="Gene3D" id="1.25.40.370">
    <property type="match status" value="1"/>
</dbReference>
<dbReference type="PRINTS" id="PR00320">
    <property type="entry name" value="GPROTEINBRPT"/>
</dbReference>
<dbReference type="Gene3D" id="1.10.8.430">
    <property type="entry name" value="Helical domain of apoptotic protease-activating factors"/>
    <property type="match status" value="1"/>
</dbReference>
<evidence type="ECO:0000313" key="6">
    <source>
        <dbReference type="EMBL" id="EDV22876.1"/>
    </source>
</evidence>
<dbReference type="AlphaFoldDB" id="B3S2Z6"/>
<dbReference type="Pfam" id="PF00931">
    <property type="entry name" value="NB-ARC"/>
    <property type="match status" value="1"/>
</dbReference>
<dbReference type="PROSITE" id="PS50209">
    <property type="entry name" value="CARD"/>
    <property type="match status" value="1"/>
</dbReference>
<dbReference type="EMBL" id="DS985248">
    <property type="protein sequence ID" value="EDV22876.1"/>
    <property type="molecule type" value="Genomic_DNA"/>
</dbReference>
<dbReference type="SUPFAM" id="SSF52540">
    <property type="entry name" value="P-loop containing nucleoside triphosphate hydrolases"/>
    <property type="match status" value="1"/>
</dbReference>
<accession>B3S2Z6</accession>
<dbReference type="PROSITE" id="PS50294">
    <property type="entry name" value="WD_REPEATS_REGION"/>
    <property type="match status" value="4"/>
</dbReference>
<dbReference type="SUPFAM" id="SSF47986">
    <property type="entry name" value="DEATH domain"/>
    <property type="match status" value="1"/>
</dbReference>
<dbReference type="InterPro" id="IPR041452">
    <property type="entry name" value="APAF1_C"/>
</dbReference>
<feature type="domain" description="CARD" evidence="5">
    <location>
        <begin position="3"/>
        <end position="92"/>
    </location>
</feature>
<dbReference type="SMART" id="SM00320">
    <property type="entry name" value="WD40"/>
    <property type="match status" value="8"/>
</dbReference>
<sequence length="1071" mass="122776">MSSNENDRYLLRKYWKEIKTDMNADRVGDILYSRGVLTSEKYQKMRGQTTNWDKNNLILNNISNSDSYAFEQFRHALNQTTPHLAGIFSQSHADSGLSTAITQSMPRNDKEELVVHGGVPDLPSHFVQRIAMQDQIRAQLNQLRDQCGWVILVGMAGCGKTVLASRIVREGQLIEQVFPGGITWLTLDEQHPRMILILDNIWDSKLISYLDLKCRTLATTRDSTTAKRINSPCNILQIEPGFHIAEAKAVLSSWIGIPSIELPSQANSLISKCKGLPLAISIFASLLSKNPHRWDYYISLLTNSTPNHLRLIYQSIHHSHQLEEAIRISIDSLDADLQSYYYDLAVFENDIHIPSRVLNLLWNQDIELVEDKMEEFVAKSLALTFKRDDNHKSYIIHNLLMFYLKETHPNLSAIHNRLIDRYSALCNNQWHLLDDDGYIYAHLVHHLIHAKRLDIVCQLLTDPLWLQSKLDHNKLSNLLNDYMLVQKTFKDKEWYQIQQYYDLIKENTDIITGNKHLDIIQLILNRCQQPSIVDEALQIAQRQNEHPIWNCDNATLEASLNGHVDSITAMLISPDENSLITSSLDETVKIWDIHSQSIWLAKTGHHLATMHGHNGKIKHCRFSSSGSLLVSCGEDGYVKVWDLITYSVNQSIIYQSEMPLWGPLSCHFLRDDSQILCSCLSYLYIIKVEDGTVHKKIPMSELANSLEISQDRYCAVCIANDVQIWDLQQSKLVTTCFGHCDHVNSVAFSRDGSKVVTGSDDETLKVWDFFNIPSVVNPSLKPIYDCQFEDNNNPLLYVMDKENNLLVYYGLKATLKKRIKIETGSVTCCKLSRDCRWIAIGCSNGQIIILDTKNGQLLAQLYGHMDKISFCNFINHDERILSASYDGYIKTWHPRTGEMILEIQGHQGIIWSCCVAKDESFIATASHDCLVKIWYNPSLRLYQCLQHGYSVMSCDFSSDAKLLLTGSDTGIIKVWNISLAVIIKQFDSLDNREILASYFLSGYWLDENGNQPYFVTVNDKINWYSLEENTMVQQFYLYSDCERLLWTHDFRILVTIDWKGVLYIIKKVDSS</sequence>
<dbReference type="CTD" id="6755786"/>
<dbReference type="PANTHER" id="PTHR22845:SF5">
    <property type="entry name" value="APOPTOTIC PROTEASE-ACTIVATING FACTOR 1"/>
    <property type="match status" value="1"/>
</dbReference>
<dbReference type="CDD" id="cd01671">
    <property type="entry name" value="CARD"/>
    <property type="match status" value="1"/>
</dbReference>
<reference evidence="6 7" key="1">
    <citation type="journal article" date="2008" name="Nature">
        <title>The Trichoplax genome and the nature of placozoans.</title>
        <authorList>
            <person name="Srivastava M."/>
            <person name="Begovic E."/>
            <person name="Chapman J."/>
            <person name="Putnam N.H."/>
            <person name="Hellsten U."/>
            <person name="Kawashima T."/>
            <person name="Kuo A."/>
            <person name="Mitros T."/>
            <person name="Salamov A."/>
            <person name="Carpenter M.L."/>
            <person name="Signorovitch A.Y."/>
            <person name="Moreno M.A."/>
            <person name="Kamm K."/>
            <person name="Grimwood J."/>
            <person name="Schmutz J."/>
            <person name="Shapiro H."/>
            <person name="Grigoriev I.V."/>
            <person name="Buss L.W."/>
            <person name="Schierwater B."/>
            <person name="Dellaporta S.L."/>
            <person name="Rokhsar D.S."/>
        </authorList>
    </citation>
    <scope>NUCLEOTIDE SEQUENCE [LARGE SCALE GENOMIC DNA]</scope>
    <source>
        <strain evidence="6 7">Grell-BS-1999</strain>
    </source>
</reference>
<keyword evidence="3" id="KW-0677">Repeat</keyword>
<dbReference type="CDD" id="cd00200">
    <property type="entry name" value="WD40"/>
    <property type="match status" value="1"/>
</dbReference>
<dbReference type="InterPro" id="IPR015943">
    <property type="entry name" value="WD40/YVTN_repeat-like_dom_sf"/>
</dbReference>
<dbReference type="InterPro" id="IPR011029">
    <property type="entry name" value="DEATH-like_dom_sf"/>
</dbReference>
<dbReference type="GO" id="GO:0006915">
    <property type="term" value="P:apoptotic process"/>
    <property type="evidence" value="ECO:0007669"/>
    <property type="project" value="UniProtKB-KW"/>
</dbReference>
<organism evidence="6 7">
    <name type="scientific">Trichoplax adhaerens</name>
    <name type="common">Trichoplax reptans</name>
    <dbReference type="NCBI Taxonomy" id="10228"/>
    <lineage>
        <taxon>Eukaryota</taxon>
        <taxon>Metazoa</taxon>
        <taxon>Placozoa</taxon>
        <taxon>Uniplacotomia</taxon>
        <taxon>Trichoplacea</taxon>
        <taxon>Trichoplacidae</taxon>
        <taxon>Trichoplax</taxon>
    </lineage>
</organism>
<evidence type="ECO:0000313" key="7">
    <source>
        <dbReference type="Proteomes" id="UP000009022"/>
    </source>
</evidence>
<dbReference type="InterPro" id="IPR027417">
    <property type="entry name" value="P-loop_NTPase"/>
</dbReference>
<protein>
    <recommendedName>
        <fullName evidence="5">CARD domain-containing protein</fullName>
    </recommendedName>
</protein>
<dbReference type="GO" id="GO:0043531">
    <property type="term" value="F:ADP binding"/>
    <property type="evidence" value="ECO:0007669"/>
    <property type="project" value="InterPro"/>
</dbReference>
<dbReference type="InterPro" id="IPR048975">
    <property type="entry name" value="WHD_APAF1"/>
</dbReference>
<dbReference type="PRINTS" id="PR00364">
    <property type="entry name" value="DISEASERSIST"/>
</dbReference>
<dbReference type="InterPro" id="IPR020472">
    <property type="entry name" value="WD40_PAC1"/>
</dbReference>
<dbReference type="Proteomes" id="UP000009022">
    <property type="component" value="Unassembled WGS sequence"/>
</dbReference>